<keyword evidence="1" id="KW-0472">Membrane</keyword>
<dbReference type="SUPFAM" id="SSF51556">
    <property type="entry name" value="Metallo-dependent hydrolases"/>
    <property type="match status" value="1"/>
</dbReference>
<protein>
    <recommendedName>
        <fullName evidence="2">Amidohydrolase-related domain-containing protein</fullName>
    </recommendedName>
</protein>
<dbReference type="GO" id="GO:0005737">
    <property type="term" value="C:cytoplasm"/>
    <property type="evidence" value="ECO:0007669"/>
    <property type="project" value="TreeGrafter"/>
</dbReference>
<evidence type="ECO:0000259" key="2">
    <source>
        <dbReference type="Pfam" id="PF01979"/>
    </source>
</evidence>
<accession>A0A5C3KRA3</accession>
<dbReference type="PANTHER" id="PTHR43668">
    <property type="entry name" value="ALLANTOINASE"/>
    <property type="match status" value="1"/>
</dbReference>
<evidence type="ECO:0000313" key="3">
    <source>
        <dbReference type="EMBL" id="TFK22333.1"/>
    </source>
</evidence>
<feature type="domain" description="Amidohydrolase-related" evidence="2">
    <location>
        <begin position="418"/>
        <end position="510"/>
    </location>
</feature>
<feature type="transmembrane region" description="Helical" evidence="1">
    <location>
        <begin position="26"/>
        <end position="48"/>
    </location>
</feature>
<dbReference type="SUPFAM" id="SSF51338">
    <property type="entry name" value="Composite domain of metallo-dependent hydrolases"/>
    <property type="match status" value="2"/>
</dbReference>
<sequence length="987" mass="106655">MSSKPGVLVSSPHPFAVSRPFYRRNLAFSVSFLQLAALAILLAGFVAWTGLDLDAYTPFFATSTKPAYRVQRAEILARCAAIRQSAGPPPDFWGRDKSDRFERGTNGTLIRNAKIFTGENNGTVVIYGDLLLDKGIIRGIGDIPGRVIDSVENLTVIQAHGAWVTPGLVDLHSHIGLVSSPVLSGAIDVDSPHGPIVPWLRSIDALNTHDDAFQLAMAGGVTTVQVLPGSNNAIGGQSFFAKLRKTSDRSASSMIVEPPSSLTGEDDFTGPPRWRHMKQACGENLKGRAGTRMDTMWALRSAYNQARKVMHAQDDYCQLADAGLWDSITGPFPDDLQWEILVDVLRGKVKISNHCYEAVDLDALIRLTNEFKFPIASIHHAAEAWLVPDVLKRAWGSIPTVALFATTYRFKREAYRGSEYAPRVLADAGIHVAMKSDHPVLNSRYLAYEAQQAHYFGLQPHLALASITSTPAIAAGLSHRIGILQKGADADVVLWDSHPLQLGATPVKVWIDGIPQVPIPPKSGKAKPIEIGKGKDAEHWRRAPPVPNWDKEREEALQWEGLPPLKGRSSGGSVMFTNVTRVWTRTLGGPIEEHLSISKDATTVNGTLGESVVVENGKITCIGQTCATTSEEATVVDLKGGTISPGLMSYGSPLGLQEIAGEPSTADGALFDALKGNIPKIMDDSGGLVRAVDALMFETRDALTAYRSGVTLATSSLGPPNYIAGASSHFLSGLSTAFRTGAAHAMEPGAIVQEVVALHVVLGRTHPMMQTTVSVSTQIAGLRRLLHGWESRDKETGYWFRKAAEGVVPLVVEVDSADIMASLLILKTDVEDRIGSRMRMVFSGAAEAHLLARQLSVAGVGVILCPARQYPMVWDQRRILPGPPITNDTALVKLLEEQVVVGLGVRGAWEARHARFDIQWAALESNGRIQERQAYALVTTELEKLLGVREIDGESADLVAVEAGTIFNMSSKIVGVISAQRGVVDYF</sequence>
<evidence type="ECO:0000256" key="1">
    <source>
        <dbReference type="SAM" id="Phobius"/>
    </source>
</evidence>
<proteinExistence type="predicted"/>
<keyword evidence="1" id="KW-0812">Transmembrane</keyword>
<dbReference type="GO" id="GO:0004038">
    <property type="term" value="F:allantoinase activity"/>
    <property type="evidence" value="ECO:0007669"/>
    <property type="project" value="TreeGrafter"/>
</dbReference>
<dbReference type="InterPro" id="IPR032466">
    <property type="entry name" value="Metal_Hydrolase"/>
</dbReference>
<reference evidence="3 4" key="1">
    <citation type="journal article" date="2019" name="Nat. Ecol. Evol.">
        <title>Megaphylogeny resolves global patterns of mushroom evolution.</title>
        <authorList>
            <person name="Varga T."/>
            <person name="Krizsan K."/>
            <person name="Foldi C."/>
            <person name="Dima B."/>
            <person name="Sanchez-Garcia M."/>
            <person name="Sanchez-Ramirez S."/>
            <person name="Szollosi G.J."/>
            <person name="Szarkandi J.G."/>
            <person name="Papp V."/>
            <person name="Albert L."/>
            <person name="Andreopoulos W."/>
            <person name="Angelini C."/>
            <person name="Antonin V."/>
            <person name="Barry K.W."/>
            <person name="Bougher N.L."/>
            <person name="Buchanan P."/>
            <person name="Buyck B."/>
            <person name="Bense V."/>
            <person name="Catcheside P."/>
            <person name="Chovatia M."/>
            <person name="Cooper J."/>
            <person name="Damon W."/>
            <person name="Desjardin D."/>
            <person name="Finy P."/>
            <person name="Geml J."/>
            <person name="Haridas S."/>
            <person name="Hughes K."/>
            <person name="Justo A."/>
            <person name="Karasinski D."/>
            <person name="Kautmanova I."/>
            <person name="Kiss B."/>
            <person name="Kocsube S."/>
            <person name="Kotiranta H."/>
            <person name="LaButti K.M."/>
            <person name="Lechner B.E."/>
            <person name="Liimatainen K."/>
            <person name="Lipzen A."/>
            <person name="Lukacs Z."/>
            <person name="Mihaltcheva S."/>
            <person name="Morgado L.N."/>
            <person name="Niskanen T."/>
            <person name="Noordeloos M.E."/>
            <person name="Ohm R.A."/>
            <person name="Ortiz-Santana B."/>
            <person name="Ovrebo C."/>
            <person name="Racz N."/>
            <person name="Riley R."/>
            <person name="Savchenko A."/>
            <person name="Shiryaev A."/>
            <person name="Soop K."/>
            <person name="Spirin V."/>
            <person name="Szebenyi C."/>
            <person name="Tomsovsky M."/>
            <person name="Tulloss R.E."/>
            <person name="Uehling J."/>
            <person name="Grigoriev I.V."/>
            <person name="Vagvolgyi C."/>
            <person name="Papp T."/>
            <person name="Martin F.M."/>
            <person name="Miettinen O."/>
            <person name="Hibbett D.S."/>
            <person name="Nagy L.G."/>
        </authorList>
    </citation>
    <scope>NUCLEOTIDE SEQUENCE [LARGE SCALE GENOMIC DNA]</scope>
    <source>
        <strain evidence="3 4">CBS 121175</strain>
    </source>
</reference>
<dbReference type="AlphaFoldDB" id="A0A5C3KRA3"/>
<keyword evidence="1" id="KW-1133">Transmembrane helix</keyword>
<dbReference type="InterPro" id="IPR011059">
    <property type="entry name" value="Metal-dep_hydrolase_composite"/>
</dbReference>
<name>A0A5C3KRA3_COPMA</name>
<dbReference type="Gene3D" id="3.20.20.140">
    <property type="entry name" value="Metal-dependent hydrolases"/>
    <property type="match status" value="2"/>
</dbReference>
<dbReference type="EMBL" id="ML210243">
    <property type="protein sequence ID" value="TFK22333.1"/>
    <property type="molecule type" value="Genomic_DNA"/>
</dbReference>
<keyword evidence="4" id="KW-1185">Reference proteome</keyword>
<dbReference type="InterPro" id="IPR006680">
    <property type="entry name" value="Amidohydro-rel"/>
</dbReference>
<dbReference type="PANTHER" id="PTHR43668:SF5">
    <property type="entry name" value="AMIDOHYDROLASE 3 DOMAIN-CONTAINING PROTEIN"/>
    <property type="match status" value="1"/>
</dbReference>
<dbReference type="Pfam" id="PF01979">
    <property type="entry name" value="Amidohydro_1"/>
    <property type="match status" value="1"/>
</dbReference>
<evidence type="ECO:0000313" key="4">
    <source>
        <dbReference type="Proteomes" id="UP000307440"/>
    </source>
</evidence>
<dbReference type="InterPro" id="IPR050138">
    <property type="entry name" value="DHOase/Allantoinase_Hydrolase"/>
</dbReference>
<gene>
    <name evidence="3" type="ORF">FA15DRAFT_706442</name>
</gene>
<dbReference type="Proteomes" id="UP000307440">
    <property type="component" value="Unassembled WGS sequence"/>
</dbReference>
<dbReference type="OrthoDB" id="10258955at2759"/>
<organism evidence="3 4">
    <name type="scientific">Coprinopsis marcescibilis</name>
    <name type="common">Agaric fungus</name>
    <name type="synonym">Psathyrella marcescibilis</name>
    <dbReference type="NCBI Taxonomy" id="230819"/>
    <lineage>
        <taxon>Eukaryota</taxon>
        <taxon>Fungi</taxon>
        <taxon>Dikarya</taxon>
        <taxon>Basidiomycota</taxon>
        <taxon>Agaricomycotina</taxon>
        <taxon>Agaricomycetes</taxon>
        <taxon>Agaricomycetidae</taxon>
        <taxon>Agaricales</taxon>
        <taxon>Agaricineae</taxon>
        <taxon>Psathyrellaceae</taxon>
        <taxon>Coprinopsis</taxon>
    </lineage>
</organism>
<dbReference type="GO" id="GO:0006145">
    <property type="term" value="P:purine nucleobase catabolic process"/>
    <property type="evidence" value="ECO:0007669"/>
    <property type="project" value="TreeGrafter"/>
</dbReference>